<organism evidence="1 2">
    <name type="scientific">Eumeta variegata</name>
    <name type="common">Bagworm moth</name>
    <name type="synonym">Eumeta japonica</name>
    <dbReference type="NCBI Taxonomy" id="151549"/>
    <lineage>
        <taxon>Eukaryota</taxon>
        <taxon>Metazoa</taxon>
        <taxon>Ecdysozoa</taxon>
        <taxon>Arthropoda</taxon>
        <taxon>Hexapoda</taxon>
        <taxon>Insecta</taxon>
        <taxon>Pterygota</taxon>
        <taxon>Neoptera</taxon>
        <taxon>Endopterygota</taxon>
        <taxon>Lepidoptera</taxon>
        <taxon>Glossata</taxon>
        <taxon>Ditrysia</taxon>
        <taxon>Tineoidea</taxon>
        <taxon>Psychidae</taxon>
        <taxon>Oiketicinae</taxon>
        <taxon>Eumeta</taxon>
    </lineage>
</organism>
<proteinExistence type="predicted"/>
<evidence type="ECO:0000313" key="2">
    <source>
        <dbReference type="Proteomes" id="UP000299102"/>
    </source>
</evidence>
<dbReference type="AlphaFoldDB" id="A0A4C1XD92"/>
<sequence>MNMHFAFFVHERLFANLPHPFCGCRCGTEDLLVASCPGVFSSGIRLRRSSSDGPISGVQILKFPESAGDPEELSMDTPSSCSTVTAGSGSDVEVVGRRSVRTGENRRWRTSTIQKNMTTTHLRMSVRSWVFLTLFTGAGAGRRTYICLMPRRLLVGDTTPTDQVVMVPFRGDQFHGHSVLLISLALVFGRRCSE</sequence>
<name>A0A4C1XD92_EUMVA</name>
<dbReference type="EMBL" id="BGZK01000824">
    <property type="protein sequence ID" value="GBP61861.1"/>
    <property type="molecule type" value="Genomic_DNA"/>
</dbReference>
<reference evidence="1 2" key="1">
    <citation type="journal article" date="2019" name="Commun. Biol.">
        <title>The bagworm genome reveals a unique fibroin gene that provides high tensile strength.</title>
        <authorList>
            <person name="Kono N."/>
            <person name="Nakamura H."/>
            <person name="Ohtoshi R."/>
            <person name="Tomita M."/>
            <person name="Numata K."/>
            <person name="Arakawa K."/>
        </authorList>
    </citation>
    <scope>NUCLEOTIDE SEQUENCE [LARGE SCALE GENOMIC DNA]</scope>
</reference>
<accession>A0A4C1XD92</accession>
<evidence type="ECO:0000313" key="1">
    <source>
        <dbReference type="EMBL" id="GBP61861.1"/>
    </source>
</evidence>
<gene>
    <name evidence="1" type="ORF">EVAR_97303_1</name>
</gene>
<dbReference type="Proteomes" id="UP000299102">
    <property type="component" value="Unassembled WGS sequence"/>
</dbReference>
<protein>
    <submittedName>
        <fullName evidence="1">Uncharacterized protein</fullName>
    </submittedName>
</protein>
<comment type="caution">
    <text evidence="1">The sequence shown here is derived from an EMBL/GenBank/DDBJ whole genome shotgun (WGS) entry which is preliminary data.</text>
</comment>
<keyword evidence="2" id="KW-1185">Reference proteome</keyword>